<keyword evidence="2" id="KW-1185">Reference proteome</keyword>
<accession>A0A0J8B0E3</accession>
<reference evidence="1 2" key="1">
    <citation type="journal article" date="2014" name="Nature">
        <title>The genome of the recently domesticated crop plant sugar beet (Beta vulgaris).</title>
        <authorList>
            <person name="Dohm J.C."/>
            <person name="Minoche A.E."/>
            <person name="Holtgrawe D."/>
            <person name="Capella-Gutierrez S."/>
            <person name="Zakrzewski F."/>
            <person name="Tafer H."/>
            <person name="Rupp O."/>
            <person name="Sorensen T.R."/>
            <person name="Stracke R."/>
            <person name="Reinhardt R."/>
            <person name="Goesmann A."/>
            <person name="Kraft T."/>
            <person name="Schulz B."/>
            <person name="Stadler P.F."/>
            <person name="Schmidt T."/>
            <person name="Gabaldon T."/>
            <person name="Lehrach H."/>
            <person name="Weisshaar B."/>
            <person name="Himmelbauer H."/>
        </authorList>
    </citation>
    <scope>NUCLEOTIDE SEQUENCE [LARGE SCALE GENOMIC DNA]</scope>
    <source>
        <tissue evidence="1">Taproot</tissue>
    </source>
</reference>
<evidence type="ECO:0000313" key="2">
    <source>
        <dbReference type="Proteomes" id="UP000035740"/>
    </source>
</evidence>
<proteinExistence type="predicted"/>
<name>A0A0J8B0E3_BETVV</name>
<feature type="non-terminal residue" evidence="1">
    <location>
        <position position="112"/>
    </location>
</feature>
<organism evidence="1 2">
    <name type="scientific">Beta vulgaris subsp. vulgaris</name>
    <name type="common">Beet</name>
    <dbReference type="NCBI Taxonomy" id="3555"/>
    <lineage>
        <taxon>Eukaryota</taxon>
        <taxon>Viridiplantae</taxon>
        <taxon>Streptophyta</taxon>
        <taxon>Embryophyta</taxon>
        <taxon>Tracheophyta</taxon>
        <taxon>Spermatophyta</taxon>
        <taxon>Magnoliopsida</taxon>
        <taxon>eudicotyledons</taxon>
        <taxon>Gunneridae</taxon>
        <taxon>Pentapetalae</taxon>
        <taxon>Caryophyllales</taxon>
        <taxon>Chenopodiaceae</taxon>
        <taxon>Betoideae</taxon>
        <taxon>Beta</taxon>
    </lineage>
</organism>
<evidence type="ECO:0000313" key="1">
    <source>
        <dbReference type="EMBL" id="KMS93362.1"/>
    </source>
</evidence>
<dbReference type="AlphaFoldDB" id="A0A0J8B0E3"/>
<protein>
    <submittedName>
        <fullName evidence="1">Uncharacterized protein</fullName>
    </submittedName>
</protein>
<dbReference type="EMBL" id="KQ103547">
    <property type="protein sequence ID" value="KMS93362.1"/>
    <property type="molecule type" value="Genomic_DNA"/>
</dbReference>
<gene>
    <name evidence="1" type="ORF">BVRB_032250</name>
</gene>
<dbReference type="Gramene" id="KMS93362">
    <property type="protein sequence ID" value="KMS93362"/>
    <property type="gene ID" value="BVRB_032250"/>
</dbReference>
<dbReference type="Proteomes" id="UP000035740">
    <property type="component" value="Unassembled WGS sequence"/>
</dbReference>
<sequence length="112" mass="12065">MFDVQLSLDCVATIMSWAQMTDSTTNTIGDDRDPFVPPSLGDLSLLPALLQIAPDSPSNKRCRVSVASESLMAISPTSERHYSLEPIGGVLVSIIMNTADSPSLKFTHSRAQ</sequence>